<gene>
    <name evidence="1" type="ORF">DVB73_18860</name>
</gene>
<accession>A0AAD0QZ91</accession>
<dbReference type="GeneID" id="49615485"/>
<evidence type="ECO:0000313" key="2">
    <source>
        <dbReference type="Proteomes" id="UP000256503"/>
    </source>
</evidence>
<sequence>MTVFAMLGSTQAMYEWAEKNQTVFYTQILSRLMPAPQRDDPDVQVNQVNISHLTNLEAATRIAFALRLGMQAKQELEERREDLL</sequence>
<evidence type="ECO:0000313" key="1">
    <source>
        <dbReference type="EMBL" id="AXM97702.1"/>
    </source>
</evidence>
<organism evidence="1 2">
    <name type="scientific">Pseudomonas plecoglossicida</name>
    <dbReference type="NCBI Taxonomy" id="70775"/>
    <lineage>
        <taxon>Bacteria</taxon>
        <taxon>Pseudomonadati</taxon>
        <taxon>Pseudomonadota</taxon>
        <taxon>Gammaproteobacteria</taxon>
        <taxon>Pseudomonadales</taxon>
        <taxon>Pseudomonadaceae</taxon>
        <taxon>Pseudomonas</taxon>
    </lineage>
</organism>
<name>A0AAD0QZ91_PSEDL</name>
<dbReference type="AlphaFoldDB" id="A0AAD0QZ91"/>
<reference evidence="1 2" key="1">
    <citation type="submission" date="2018-07" db="EMBL/GenBank/DDBJ databases">
        <title>Complete genome sequence of a Pseudomonas plecoglossicida strain pathogenic to the marine fish, Larimichthys crocea.</title>
        <authorList>
            <person name="Tao Z."/>
        </authorList>
    </citation>
    <scope>NUCLEOTIDE SEQUENCE [LARGE SCALE GENOMIC DNA]</scope>
    <source>
        <strain evidence="1 2">XSDHY-P</strain>
    </source>
</reference>
<proteinExistence type="predicted"/>
<dbReference type="RefSeq" id="WP_016393223.1">
    <property type="nucleotide sequence ID" value="NZ_CP031146.1"/>
</dbReference>
<dbReference type="Proteomes" id="UP000256503">
    <property type="component" value="Chromosome"/>
</dbReference>
<protein>
    <submittedName>
        <fullName evidence="1">Uncharacterized protein</fullName>
    </submittedName>
</protein>
<dbReference type="EMBL" id="CP031146">
    <property type="protein sequence ID" value="AXM97702.1"/>
    <property type="molecule type" value="Genomic_DNA"/>
</dbReference>